<feature type="non-terminal residue" evidence="7">
    <location>
        <position position="1"/>
    </location>
</feature>
<evidence type="ECO:0000259" key="6">
    <source>
        <dbReference type="Pfam" id="PF01248"/>
    </source>
</evidence>
<dbReference type="InterPro" id="IPR000530">
    <property type="entry name" value="Ribosomal_eS12"/>
</dbReference>
<dbReference type="AlphaFoldDB" id="A0AAV5TDK0"/>
<evidence type="ECO:0000313" key="7">
    <source>
        <dbReference type="EMBL" id="GMS90849.1"/>
    </source>
</evidence>
<comment type="similarity">
    <text evidence="1 4">Belongs to the eukaryotic ribosomal protein eS12 family.</text>
</comment>
<evidence type="ECO:0000256" key="5">
    <source>
        <dbReference type="SAM" id="MobiDB-lite"/>
    </source>
</evidence>
<dbReference type="Pfam" id="PF01248">
    <property type="entry name" value="Ribosomal_L7Ae"/>
    <property type="match status" value="1"/>
</dbReference>
<dbReference type="SUPFAM" id="SSF55315">
    <property type="entry name" value="L30e-like"/>
    <property type="match status" value="1"/>
</dbReference>
<organism evidence="7 8">
    <name type="scientific">Pristionchus entomophagus</name>
    <dbReference type="NCBI Taxonomy" id="358040"/>
    <lineage>
        <taxon>Eukaryota</taxon>
        <taxon>Metazoa</taxon>
        <taxon>Ecdysozoa</taxon>
        <taxon>Nematoda</taxon>
        <taxon>Chromadorea</taxon>
        <taxon>Rhabditida</taxon>
        <taxon>Rhabditina</taxon>
        <taxon>Diplogasteromorpha</taxon>
        <taxon>Diplogasteroidea</taxon>
        <taxon>Neodiplogasteridae</taxon>
        <taxon>Pristionchus</taxon>
    </lineage>
</organism>
<feature type="non-terminal residue" evidence="7">
    <location>
        <position position="105"/>
    </location>
</feature>
<accession>A0AAV5TDK0</accession>
<dbReference type="GO" id="GO:1990904">
    <property type="term" value="C:ribonucleoprotein complex"/>
    <property type="evidence" value="ECO:0007669"/>
    <property type="project" value="UniProtKB-KW"/>
</dbReference>
<dbReference type="GO" id="GO:0006412">
    <property type="term" value="P:translation"/>
    <property type="evidence" value="ECO:0007669"/>
    <property type="project" value="InterPro"/>
</dbReference>
<dbReference type="InterPro" id="IPR029064">
    <property type="entry name" value="Ribosomal_eL30-like_sf"/>
</dbReference>
<dbReference type="PROSITE" id="PS01189">
    <property type="entry name" value="RIBOSOMAL_S12E"/>
    <property type="match status" value="1"/>
</dbReference>
<keyword evidence="3 4" id="KW-0687">Ribonucleoprotein</keyword>
<gene>
    <name evidence="7" type="ORF">PENTCL1PPCAC_13024</name>
</gene>
<dbReference type="InterPro" id="IPR047860">
    <property type="entry name" value="Ribosomal_eS12_CS"/>
</dbReference>
<feature type="domain" description="Ribosomal protein eL8/eL30/eS12/Gadd45" evidence="6">
    <location>
        <begin position="31"/>
        <end position="105"/>
    </location>
</feature>
<feature type="region of interest" description="Disordered" evidence="5">
    <location>
        <begin position="1"/>
        <end position="20"/>
    </location>
</feature>
<dbReference type="InterPro" id="IPR004038">
    <property type="entry name" value="Ribosomal_eL8/eL30/eS12/Gad45"/>
</dbReference>
<name>A0AAV5TDK0_9BILA</name>
<protein>
    <recommendedName>
        <fullName evidence="4">40S ribosomal protein S12</fullName>
    </recommendedName>
</protein>
<evidence type="ECO:0000256" key="3">
    <source>
        <dbReference type="ARBA" id="ARBA00023274"/>
    </source>
</evidence>
<dbReference type="PRINTS" id="PR00972">
    <property type="entry name" value="RIBSOMALS12E"/>
</dbReference>
<dbReference type="Proteomes" id="UP001432027">
    <property type="component" value="Unassembled WGS sequence"/>
</dbReference>
<dbReference type="EMBL" id="BTSX01000003">
    <property type="protein sequence ID" value="GMS90849.1"/>
    <property type="molecule type" value="Genomic_DNA"/>
</dbReference>
<proteinExistence type="inferred from homology"/>
<comment type="caution">
    <text evidence="7">The sequence shown here is derived from an EMBL/GenBank/DDBJ whole genome shotgun (WGS) entry which is preliminary data.</text>
</comment>
<dbReference type="PANTHER" id="PTHR11843">
    <property type="entry name" value="40S RIBOSOMAL PROTEIN S12"/>
    <property type="match status" value="1"/>
</dbReference>
<reference evidence="7" key="1">
    <citation type="submission" date="2023-10" db="EMBL/GenBank/DDBJ databases">
        <title>Genome assembly of Pristionchus species.</title>
        <authorList>
            <person name="Yoshida K."/>
            <person name="Sommer R.J."/>
        </authorList>
    </citation>
    <scope>NUCLEOTIDE SEQUENCE</scope>
    <source>
        <strain evidence="7">RS0144</strain>
    </source>
</reference>
<dbReference type="Gene3D" id="3.30.1330.30">
    <property type="match status" value="1"/>
</dbReference>
<keyword evidence="8" id="KW-1185">Reference proteome</keyword>
<dbReference type="GO" id="GO:0005840">
    <property type="term" value="C:ribosome"/>
    <property type="evidence" value="ECO:0007669"/>
    <property type="project" value="UniProtKB-KW"/>
</dbReference>
<evidence type="ECO:0000313" key="8">
    <source>
        <dbReference type="Proteomes" id="UP001432027"/>
    </source>
</evidence>
<evidence type="ECO:0000256" key="1">
    <source>
        <dbReference type="ARBA" id="ARBA00005824"/>
    </source>
</evidence>
<keyword evidence="2 4" id="KW-0689">Ribosomal protein</keyword>
<sequence>QLIKDPTTEMSEGGDENTAPAPAAVMDVQSALKAALRSAHFADGLAKGLHEAAKALDKREAHFAVLAENCEEPMYIKLVEALCKEHQIPLMKVSDKKLLGEWCGL</sequence>
<evidence type="ECO:0000256" key="4">
    <source>
        <dbReference type="RuleBase" id="RU000670"/>
    </source>
</evidence>
<evidence type="ECO:0000256" key="2">
    <source>
        <dbReference type="ARBA" id="ARBA00022980"/>
    </source>
</evidence>
<dbReference type="GO" id="GO:0003735">
    <property type="term" value="F:structural constituent of ribosome"/>
    <property type="evidence" value="ECO:0007669"/>
    <property type="project" value="InterPro"/>
</dbReference>